<organism evidence="1">
    <name type="scientific">Klebsiella oxytoca</name>
    <dbReference type="NCBI Taxonomy" id="571"/>
    <lineage>
        <taxon>Bacteria</taxon>
        <taxon>Pseudomonadati</taxon>
        <taxon>Pseudomonadota</taxon>
        <taxon>Gammaproteobacteria</taxon>
        <taxon>Enterobacterales</taxon>
        <taxon>Enterobacteriaceae</taxon>
        <taxon>Klebsiella/Raoultella group</taxon>
        <taxon>Klebsiella</taxon>
    </lineage>
</organism>
<sequence length="47" mass="5619">MIFFKMVNLPTGQYQDQGTYIQHEIDSFLRLFSIERIELPKPLAEFL</sequence>
<evidence type="ECO:0000313" key="1">
    <source>
        <dbReference type="EMBL" id="ASD48695.1"/>
    </source>
</evidence>
<keyword evidence="1" id="KW-0614">Plasmid</keyword>
<dbReference type="AlphaFoldDB" id="A0A1Z3MLQ2"/>
<protein>
    <submittedName>
        <fullName evidence="1">Uncharacterized protein</fullName>
    </submittedName>
</protein>
<dbReference type="EMBL" id="KY913897">
    <property type="protein sequence ID" value="ASD48695.1"/>
    <property type="molecule type" value="Genomic_DNA"/>
</dbReference>
<name>A0A1Z3MLQ2_KLEOX</name>
<geneLocation type="plasmid" evidence="1">
    <name>p1</name>
</geneLocation>
<reference evidence="1" key="1">
    <citation type="submission" date="2017-04" db="EMBL/GenBank/DDBJ databases">
        <title>First report of Klebsiella oxytoca strain simultaneously producing NDM-1, IMP-4 and KPC-2 carbapenemases.</title>
        <authorList>
            <person name="Wang J."/>
            <person name="Li J."/>
            <person name="Yuan M."/>
            <person name="Jia Y."/>
            <person name="Zhu X."/>
            <person name="Bai L."/>
            <person name="Bai X."/>
            <person name="Fanning S."/>
        </authorList>
    </citation>
    <scope>NUCLEOTIDE SEQUENCE</scope>
    <source>
        <strain evidence="1">PKOX3</strain>
        <plasmid evidence="1">p1</plasmid>
    </source>
</reference>
<proteinExistence type="predicted"/>
<accession>A0A1Z3MLQ2</accession>